<proteinExistence type="predicted"/>
<organism evidence="1 2">
    <name type="scientific">Candidatus Yanofskybacteria bacterium RIFCSPLOWO2_01_FULL_49_25</name>
    <dbReference type="NCBI Taxonomy" id="1802701"/>
    <lineage>
        <taxon>Bacteria</taxon>
        <taxon>Candidatus Yanofskyibacteriota</taxon>
    </lineage>
</organism>
<comment type="caution">
    <text evidence="1">The sequence shown here is derived from an EMBL/GenBank/DDBJ whole genome shotgun (WGS) entry which is preliminary data.</text>
</comment>
<evidence type="ECO:0000313" key="1">
    <source>
        <dbReference type="EMBL" id="OGN27882.1"/>
    </source>
</evidence>
<dbReference type="AlphaFoldDB" id="A0A1F8GR23"/>
<name>A0A1F8GR23_9BACT</name>
<gene>
    <name evidence="1" type="ORF">A3A33_04565</name>
</gene>
<sequence>MSANILSKELLQRLYIEKKMSSVDIGKIQGCSEHKVNYWIRKYNIPKRSIAEALYTKHNPAGDPFLLKHIKNLEDAKLLGIGLGLYWGEGNKKNVNSVKLGNTDPNMIRIFIKFLVELMGVKVAKLRFGLQIFSDLKKSTVLNFWLNSLKKFGIVREQFYKVTTTLARSIGTYREKSQYGVLTVYVHNIKLKKIFDNLIADVAQW</sequence>
<accession>A0A1F8GR23</accession>
<dbReference type="Proteomes" id="UP000179047">
    <property type="component" value="Unassembled WGS sequence"/>
</dbReference>
<protein>
    <recommendedName>
        <fullName evidence="3">Homing endonuclease LAGLIDADG domain-containing protein</fullName>
    </recommendedName>
</protein>
<evidence type="ECO:0008006" key="3">
    <source>
        <dbReference type="Google" id="ProtNLM"/>
    </source>
</evidence>
<evidence type="ECO:0000313" key="2">
    <source>
        <dbReference type="Proteomes" id="UP000179047"/>
    </source>
</evidence>
<dbReference type="EMBL" id="MGKP01000026">
    <property type="protein sequence ID" value="OGN27882.1"/>
    <property type="molecule type" value="Genomic_DNA"/>
</dbReference>
<reference evidence="1 2" key="1">
    <citation type="journal article" date="2016" name="Nat. Commun.">
        <title>Thousands of microbial genomes shed light on interconnected biogeochemical processes in an aquifer system.</title>
        <authorList>
            <person name="Anantharaman K."/>
            <person name="Brown C.T."/>
            <person name="Hug L.A."/>
            <person name="Sharon I."/>
            <person name="Castelle C.J."/>
            <person name="Probst A.J."/>
            <person name="Thomas B.C."/>
            <person name="Singh A."/>
            <person name="Wilkins M.J."/>
            <person name="Karaoz U."/>
            <person name="Brodie E.L."/>
            <person name="Williams K.H."/>
            <person name="Hubbard S.S."/>
            <person name="Banfield J.F."/>
        </authorList>
    </citation>
    <scope>NUCLEOTIDE SEQUENCE [LARGE SCALE GENOMIC DNA]</scope>
</reference>
<dbReference type="STRING" id="1802701.A3A33_04565"/>